<reference evidence="4" key="2">
    <citation type="submission" date="2019-02" db="EMBL/GenBank/DDBJ databases">
        <authorList>
            <person name="Chen S.-C."/>
            <person name="Chien H.-H."/>
            <person name="Lai M.-C."/>
        </authorList>
    </citation>
    <scope>NUCLEOTIDE SEQUENCE</scope>
    <source>
        <strain evidence="4">N2F9704</strain>
    </source>
</reference>
<dbReference type="GO" id="GO:0005840">
    <property type="term" value="C:ribosome"/>
    <property type="evidence" value="ECO:0007669"/>
    <property type="project" value="UniProtKB-KW"/>
</dbReference>
<dbReference type="Pfam" id="PF01282">
    <property type="entry name" value="Ribosomal_S24e"/>
    <property type="match status" value="1"/>
</dbReference>
<name>A0A8A3S4U0_9EURY</name>
<dbReference type="GeneID" id="76424120"/>
<dbReference type="GO" id="GO:1990904">
    <property type="term" value="C:ribonucleoprotein complex"/>
    <property type="evidence" value="ECO:0007669"/>
    <property type="project" value="UniProtKB-KW"/>
</dbReference>
<evidence type="ECO:0000256" key="3">
    <source>
        <dbReference type="HAMAP-Rule" id="MF_00545"/>
    </source>
</evidence>
<organism evidence="4 5">
    <name type="scientific">Methanofollis aquaemaris</name>
    <dbReference type="NCBI Taxonomy" id="126734"/>
    <lineage>
        <taxon>Archaea</taxon>
        <taxon>Methanobacteriati</taxon>
        <taxon>Methanobacteriota</taxon>
        <taxon>Stenosarchaea group</taxon>
        <taxon>Methanomicrobia</taxon>
        <taxon>Methanomicrobiales</taxon>
        <taxon>Methanomicrobiaceae</taxon>
        <taxon>Methanofollis</taxon>
    </lineage>
</organism>
<evidence type="ECO:0000313" key="4">
    <source>
        <dbReference type="EMBL" id="QSZ67287.1"/>
    </source>
</evidence>
<dbReference type="KEGG" id="maqe:RJ40_07110"/>
<comment type="similarity">
    <text evidence="3">Belongs to the eukaryotic ribosomal protein eS24 family.</text>
</comment>
<sequence>MEFKITRDYRNELLSRRELYFTLSYEGATPSRAEILGKLGAMFDAKRELMVLDSMKKQFGKMELEGVARIYDTADDLAKTEREYLVKRSAEVKAEEAE</sequence>
<dbReference type="Proteomes" id="UP001042704">
    <property type="component" value="Chromosome"/>
</dbReference>
<evidence type="ECO:0000256" key="1">
    <source>
        <dbReference type="ARBA" id="ARBA00022980"/>
    </source>
</evidence>
<reference evidence="4" key="1">
    <citation type="journal article" date="2001" name="Int. J. Syst. Evol. Microbiol.">
        <title>Methanofollis aquaemaris sp. nov., a methanogen isolated from an aquaculture fish pond.</title>
        <authorList>
            <person name="Lai M.C."/>
            <person name="Chen S.C."/>
        </authorList>
    </citation>
    <scope>NUCLEOTIDE SEQUENCE</scope>
    <source>
        <strain evidence="4">N2F9704</strain>
    </source>
</reference>
<accession>A0A8A3S4U0</accession>
<dbReference type="PANTHER" id="PTHR10496">
    <property type="entry name" value="40S RIBOSOMAL PROTEIN S24"/>
    <property type="match status" value="1"/>
</dbReference>
<dbReference type="HAMAP" id="MF_00545">
    <property type="entry name" value="Ribosomal_eS24"/>
    <property type="match status" value="1"/>
</dbReference>
<dbReference type="EMBL" id="CP036172">
    <property type="protein sequence ID" value="QSZ67287.1"/>
    <property type="molecule type" value="Genomic_DNA"/>
</dbReference>
<dbReference type="InterPro" id="IPR012678">
    <property type="entry name" value="Ribosomal_uL23/eL15/eS24_sf"/>
</dbReference>
<dbReference type="Gene3D" id="3.30.70.330">
    <property type="match status" value="1"/>
</dbReference>
<keyword evidence="2 3" id="KW-0687">Ribonucleoprotein</keyword>
<dbReference type="InterPro" id="IPR001976">
    <property type="entry name" value="Ribosomal_eS24"/>
</dbReference>
<dbReference type="RefSeq" id="WP_265580176.1">
    <property type="nucleotide sequence ID" value="NZ_CP036172.1"/>
</dbReference>
<dbReference type="AlphaFoldDB" id="A0A8A3S4U0"/>
<evidence type="ECO:0000313" key="5">
    <source>
        <dbReference type="Proteomes" id="UP001042704"/>
    </source>
</evidence>
<protein>
    <recommendedName>
        <fullName evidence="3">Small ribosomal subunit protein eS24</fullName>
    </recommendedName>
</protein>
<dbReference type="SUPFAM" id="SSF54189">
    <property type="entry name" value="Ribosomal proteins S24e, L23 and L15e"/>
    <property type="match status" value="1"/>
</dbReference>
<dbReference type="GO" id="GO:0003735">
    <property type="term" value="F:structural constituent of ribosome"/>
    <property type="evidence" value="ECO:0007669"/>
    <property type="project" value="InterPro"/>
</dbReference>
<keyword evidence="1 3" id="KW-0689">Ribosomal protein</keyword>
<dbReference type="GO" id="GO:0006412">
    <property type="term" value="P:translation"/>
    <property type="evidence" value="ECO:0007669"/>
    <property type="project" value="UniProtKB-UniRule"/>
</dbReference>
<evidence type="ECO:0000256" key="2">
    <source>
        <dbReference type="ARBA" id="ARBA00023274"/>
    </source>
</evidence>
<gene>
    <name evidence="3" type="primary">rps24e</name>
    <name evidence="4" type="ORF">RJ40_07110</name>
</gene>
<keyword evidence="5" id="KW-1185">Reference proteome</keyword>
<proteinExistence type="inferred from homology"/>
<dbReference type="InterPro" id="IPR012677">
    <property type="entry name" value="Nucleotide-bd_a/b_plait_sf"/>
</dbReference>